<dbReference type="EMBL" id="ABED02000026">
    <property type="protein sequence ID" value="EDP21395.1"/>
    <property type="molecule type" value="Genomic_DNA"/>
</dbReference>
<proteinExistence type="predicted"/>
<evidence type="ECO:0000313" key="2">
    <source>
        <dbReference type="Proteomes" id="UP000005945"/>
    </source>
</evidence>
<protein>
    <submittedName>
        <fullName evidence="1">Uncharacterized protein</fullName>
    </submittedName>
</protein>
<sequence length="44" mass="5480">MEINTELFQVIRLMMRKLNWLKKHKKTGLKVERMLLRSRKRLVI</sequence>
<accession>A8SBN5</accession>
<gene>
    <name evidence="1" type="ORF">FAEPRAM212_01718</name>
</gene>
<evidence type="ECO:0000313" key="1">
    <source>
        <dbReference type="EMBL" id="EDP21395.1"/>
    </source>
</evidence>
<reference evidence="1 2" key="2">
    <citation type="submission" date="2007-09" db="EMBL/GenBank/DDBJ databases">
        <authorList>
            <person name="Fulton L."/>
            <person name="Clifton S."/>
            <person name="Fulton B."/>
            <person name="Xu J."/>
            <person name="Minx P."/>
            <person name="Pepin K.H."/>
            <person name="Johnson M."/>
            <person name="Thiruvilangam P."/>
            <person name="Bhonagiri V."/>
            <person name="Nash W.E."/>
            <person name="Mardis E.R."/>
            <person name="Wilson R.K."/>
        </authorList>
    </citation>
    <scope>NUCLEOTIDE SEQUENCE [LARGE SCALE GENOMIC DNA]</scope>
    <source>
        <strain evidence="1 2">M21/2</strain>
    </source>
</reference>
<dbReference type="AlphaFoldDB" id="A8SBN5"/>
<organism evidence="1 2">
    <name type="scientific">Faecalibacterium prausnitzii M21/2</name>
    <dbReference type="NCBI Taxonomy" id="411485"/>
    <lineage>
        <taxon>Bacteria</taxon>
        <taxon>Bacillati</taxon>
        <taxon>Bacillota</taxon>
        <taxon>Clostridia</taxon>
        <taxon>Eubacteriales</taxon>
        <taxon>Oscillospiraceae</taxon>
        <taxon>Faecalibacterium</taxon>
    </lineage>
</organism>
<name>A8SBN5_9FIRM</name>
<dbReference type="Proteomes" id="UP000005945">
    <property type="component" value="Unassembled WGS sequence"/>
</dbReference>
<dbReference type="HOGENOM" id="CLU_3216535_0_0_9"/>
<reference evidence="1 2" key="1">
    <citation type="submission" date="2007-09" db="EMBL/GenBank/DDBJ databases">
        <title>Draft genome sequence of Faecalibacterium prausnitzii M21/2.</title>
        <authorList>
            <person name="Sudarsanam P."/>
            <person name="Ley R."/>
            <person name="Guruge J."/>
            <person name="Turnbaugh P.J."/>
            <person name="Mahowald M."/>
            <person name="Liep D."/>
            <person name="Gordon J."/>
        </authorList>
    </citation>
    <scope>NUCLEOTIDE SEQUENCE [LARGE SCALE GENOMIC DNA]</scope>
    <source>
        <strain evidence="1 2">M21/2</strain>
    </source>
</reference>
<comment type="caution">
    <text evidence="1">The sequence shown here is derived from an EMBL/GenBank/DDBJ whole genome shotgun (WGS) entry which is preliminary data.</text>
</comment>